<proteinExistence type="inferred from homology"/>
<comment type="caution">
    <text evidence="11">The sequence shown here is derived from an EMBL/GenBank/DDBJ whole genome shotgun (WGS) entry which is preliminary data.</text>
</comment>
<dbReference type="OrthoDB" id="9811841at2"/>
<dbReference type="PANTHER" id="PTHR32438">
    <property type="entry name" value="4-ALPHA-GLUCANOTRANSFERASE DPE1, CHLOROPLASTIC/AMYLOPLASTIC"/>
    <property type="match status" value="1"/>
</dbReference>
<evidence type="ECO:0000313" key="12">
    <source>
        <dbReference type="Proteomes" id="UP000216339"/>
    </source>
</evidence>
<evidence type="ECO:0000256" key="6">
    <source>
        <dbReference type="ARBA" id="ARBA00022679"/>
    </source>
</evidence>
<gene>
    <name evidence="11" type="ORF">BSZ37_00280</name>
</gene>
<comment type="similarity">
    <text evidence="2 10">Belongs to the disproportionating enzyme family.</text>
</comment>
<keyword evidence="12" id="KW-1185">Reference proteome</keyword>
<evidence type="ECO:0000256" key="9">
    <source>
        <dbReference type="ARBA" id="ARBA00031501"/>
    </source>
</evidence>
<accession>A0A271IW24</accession>
<dbReference type="NCBIfam" id="NF011080">
    <property type="entry name" value="PRK14508.1-3"/>
    <property type="match status" value="1"/>
</dbReference>
<dbReference type="PANTHER" id="PTHR32438:SF5">
    <property type="entry name" value="4-ALPHA-GLUCANOTRANSFERASE DPE1, CHLOROPLASTIC_AMYLOPLASTIC"/>
    <property type="match status" value="1"/>
</dbReference>
<keyword evidence="5 10" id="KW-0328">Glycosyltransferase</keyword>
<evidence type="ECO:0000256" key="8">
    <source>
        <dbReference type="ARBA" id="ARBA00031423"/>
    </source>
</evidence>
<evidence type="ECO:0000256" key="1">
    <source>
        <dbReference type="ARBA" id="ARBA00000439"/>
    </source>
</evidence>
<dbReference type="GO" id="GO:0004134">
    <property type="term" value="F:4-alpha-glucanotransferase activity"/>
    <property type="evidence" value="ECO:0007669"/>
    <property type="project" value="UniProtKB-EC"/>
</dbReference>
<evidence type="ECO:0000256" key="3">
    <source>
        <dbReference type="ARBA" id="ARBA00012560"/>
    </source>
</evidence>
<dbReference type="Gene3D" id="3.20.20.80">
    <property type="entry name" value="Glycosidases"/>
    <property type="match status" value="1"/>
</dbReference>
<dbReference type="Pfam" id="PF02446">
    <property type="entry name" value="Glyco_hydro_77"/>
    <property type="match status" value="1"/>
</dbReference>
<evidence type="ECO:0000313" key="11">
    <source>
        <dbReference type="EMBL" id="PAP74994.1"/>
    </source>
</evidence>
<dbReference type="Proteomes" id="UP000216339">
    <property type="component" value="Unassembled WGS sequence"/>
</dbReference>
<evidence type="ECO:0000256" key="4">
    <source>
        <dbReference type="ARBA" id="ARBA00020295"/>
    </source>
</evidence>
<keyword evidence="6 10" id="KW-0808">Transferase</keyword>
<reference evidence="11 12" key="1">
    <citation type="submission" date="2016-11" db="EMBL/GenBank/DDBJ databases">
        <title>Study of marine rhodopsin-containing bacteria.</title>
        <authorList>
            <person name="Yoshizawa S."/>
            <person name="Kumagai Y."/>
            <person name="Kogure K."/>
        </authorList>
    </citation>
    <scope>NUCLEOTIDE SEQUENCE [LARGE SCALE GENOMIC DNA]</scope>
    <source>
        <strain evidence="11 12">SAORIC-28</strain>
    </source>
</reference>
<dbReference type="EMBL" id="MQWD01000001">
    <property type="protein sequence ID" value="PAP74994.1"/>
    <property type="molecule type" value="Genomic_DNA"/>
</dbReference>
<evidence type="ECO:0000256" key="10">
    <source>
        <dbReference type="RuleBase" id="RU361207"/>
    </source>
</evidence>
<dbReference type="SUPFAM" id="SSF51445">
    <property type="entry name" value="(Trans)glycosidases"/>
    <property type="match status" value="1"/>
</dbReference>
<evidence type="ECO:0000256" key="5">
    <source>
        <dbReference type="ARBA" id="ARBA00022676"/>
    </source>
</evidence>
<dbReference type="AlphaFoldDB" id="A0A271IW24"/>
<dbReference type="InterPro" id="IPR003385">
    <property type="entry name" value="Glyco_hydro_77"/>
</dbReference>
<evidence type="ECO:0000256" key="7">
    <source>
        <dbReference type="ARBA" id="ARBA00023277"/>
    </source>
</evidence>
<evidence type="ECO:0000256" key="2">
    <source>
        <dbReference type="ARBA" id="ARBA00005684"/>
    </source>
</evidence>
<name>A0A271IW24_9BACT</name>
<dbReference type="InterPro" id="IPR017853">
    <property type="entry name" value="GH"/>
</dbReference>
<sequence length="506" mass="56193">MSAAPVPRSSGLLLHVTSLPSRYGIGDLGDGADRFVRFLAQAGQRVWQVLPLVPTGLGDSPYASPSTFALNPLLVSPDRLVADGLLTADDLEDVPAFPEDQVDFAAVASFKDALIAAVFDRFRADEAHRLRPAFDAFVAREVAWLDDYALFVALKDVSDGAAWADWPAPLARRDPDALAAARHDHAEAVDRVRFVQFVLDRQWAAVRARCREAGVEVLGDLPIYVALDSADVWADRDLFDLDADGRPTAVAGVPPDYFSETGQLWGNPLYRWDRMRERDYAWWRRRLRRTLDLVDRVRLDHFRGFEAYWSVPASEETAVDGRWVDGPRDALFEALADEVGRPLPIVAEDLGLITDEVRELMARFDLPGMAVLQFAFGGDPDNPYLPHHHRRHLVAYTGTHDNDTTAGWWASASPDEREFAGRYLGLDVSTEEVHRAALRSAWASVADLAVAPMQDVLGLGSEARMNTPGEGAGNWGWRMTDAQLAEAPSRWLRSLTATYGRLPKDR</sequence>
<comment type="catalytic activity">
    <reaction evidence="1 10">
        <text>Transfers a segment of a (1-&gt;4)-alpha-D-glucan to a new position in an acceptor, which may be glucose or a (1-&gt;4)-alpha-D-glucan.</text>
        <dbReference type="EC" id="2.4.1.25"/>
    </reaction>
</comment>
<dbReference type="EC" id="2.4.1.25" evidence="3 10"/>
<dbReference type="NCBIfam" id="TIGR00217">
    <property type="entry name" value="malQ"/>
    <property type="match status" value="1"/>
</dbReference>
<keyword evidence="7 10" id="KW-0119">Carbohydrate metabolism</keyword>
<organism evidence="11 12">
    <name type="scientific">Rubrivirga marina</name>
    <dbReference type="NCBI Taxonomy" id="1196024"/>
    <lineage>
        <taxon>Bacteria</taxon>
        <taxon>Pseudomonadati</taxon>
        <taxon>Rhodothermota</taxon>
        <taxon>Rhodothermia</taxon>
        <taxon>Rhodothermales</taxon>
        <taxon>Rubricoccaceae</taxon>
        <taxon>Rubrivirga</taxon>
    </lineage>
</organism>
<dbReference type="RefSeq" id="WP_095508620.1">
    <property type="nucleotide sequence ID" value="NZ_MQWD01000001.1"/>
</dbReference>
<dbReference type="NCBIfam" id="NF011079">
    <property type="entry name" value="PRK14508.1-2"/>
    <property type="match status" value="1"/>
</dbReference>
<dbReference type="GO" id="GO:0005975">
    <property type="term" value="P:carbohydrate metabolic process"/>
    <property type="evidence" value="ECO:0007669"/>
    <property type="project" value="InterPro"/>
</dbReference>
<protein>
    <recommendedName>
        <fullName evidence="4 10">4-alpha-glucanotransferase</fullName>
        <ecNumber evidence="3 10">2.4.1.25</ecNumber>
    </recommendedName>
    <alternativeName>
        <fullName evidence="8 10">Amylomaltase</fullName>
    </alternativeName>
    <alternativeName>
        <fullName evidence="9 10">Disproportionating enzyme</fullName>
    </alternativeName>
</protein>